<dbReference type="PANTHER" id="PTHR47739">
    <property type="entry name" value="TRNA1(VAL) (ADENINE(37)-N6)-METHYLTRANSFERASE"/>
    <property type="match status" value="1"/>
</dbReference>
<dbReference type="EC" id="2.1.1.223" evidence="6"/>
<dbReference type="SUPFAM" id="SSF53335">
    <property type="entry name" value="S-adenosyl-L-methionine-dependent methyltransferases"/>
    <property type="match status" value="1"/>
</dbReference>
<dbReference type="Gene3D" id="3.40.50.150">
    <property type="entry name" value="Vaccinia Virus protein VP39"/>
    <property type="match status" value="1"/>
</dbReference>
<dbReference type="CDD" id="cd02440">
    <property type="entry name" value="AdoMet_MTases"/>
    <property type="match status" value="1"/>
</dbReference>
<dbReference type="GO" id="GO:0008033">
    <property type="term" value="P:tRNA processing"/>
    <property type="evidence" value="ECO:0007669"/>
    <property type="project" value="UniProtKB-UniRule"/>
</dbReference>
<comment type="catalytic activity">
    <reaction evidence="6">
        <text>adenosine(37) in tRNA1(Val) + S-adenosyl-L-methionine = N(6)-methyladenosine(37) in tRNA1(Val) + S-adenosyl-L-homocysteine + H(+)</text>
        <dbReference type="Rhea" id="RHEA:43160"/>
        <dbReference type="Rhea" id="RHEA-COMP:10369"/>
        <dbReference type="Rhea" id="RHEA-COMP:10370"/>
        <dbReference type="ChEBI" id="CHEBI:15378"/>
        <dbReference type="ChEBI" id="CHEBI:57856"/>
        <dbReference type="ChEBI" id="CHEBI:59789"/>
        <dbReference type="ChEBI" id="CHEBI:74411"/>
        <dbReference type="ChEBI" id="CHEBI:74449"/>
        <dbReference type="EC" id="2.1.1.223"/>
    </reaction>
</comment>
<keyword evidence="9" id="KW-1185">Reference proteome</keyword>
<comment type="similarity">
    <text evidence="6">Belongs to the methyltransferase superfamily. tRNA (adenine-N(6)-)-methyltransferase family.</text>
</comment>
<evidence type="ECO:0000256" key="3">
    <source>
        <dbReference type="ARBA" id="ARBA00022679"/>
    </source>
</evidence>
<keyword evidence="4 6" id="KW-0949">S-adenosyl-L-methionine</keyword>
<protein>
    <recommendedName>
        <fullName evidence="6">tRNA1(Val) (adenine(37)-N6)-methyltransferase</fullName>
        <ecNumber evidence="6">2.1.1.223</ecNumber>
    </recommendedName>
    <alternativeName>
        <fullName evidence="6">tRNA m6A37 methyltransferase</fullName>
    </alternativeName>
</protein>
<evidence type="ECO:0000313" key="8">
    <source>
        <dbReference type="EMBL" id="TXB64234.1"/>
    </source>
</evidence>
<name>A0A5C6RQL0_9FLAO</name>
<keyword evidence="2 6" id="KW-0489">Methyltransferase</keyword>
<evidence type="ECO:0000256" key="1">
    <source>
        <dbReference type="ARBA" id="ARBA00022490"/>
    </source>
</evidence>
<keyword evidence="5 6" id="KW-0819">tRNA processing</keyword>
<accession>A0A5C6RQL0</accession>
<dbReference type="GO" id="GO:0016430">
    <property type="term" value="F:tRNA (adenine-N6)-methyltransferase activity"/>
    <property type="evidence" value="ECO:0007669"/>
    <property type="project" value="UniProtKB-UniRule"/>
</dbReference>
<dbReference type="InterPro" id="IPR022882">
    <property type="entry name" value="tRNA_adenine-N6_MeTrfase"/>
</dbReference>
<proteinExistence type="inferred from homology"/>
<dbReference type="GO" id="GO:0032259">
    <property type="term" value="P:methylation"/>
    <property type="evidence" value="ECO:0007669"/>
    <property type="project" value="UniProtKB-KW"/>
</dbReference>
<dbReference type="Proteomes" id="UP000321721">
    <property type="component" value="Unassembled WGS sequence"/>
</dbReference>
<dbReference type="GO" id="GO:0005737">
    <property type="term" value="C:cytoplasm"/>
    <property type="evidence" value="ECO:0007669"/>
    <property type="project" value="UniProtKB-SubCell"/>
</dbReference>
<dbReference type="AlphaFoldDB" id="A0A5C6RQL0"/>
<reference evidence="8 9" key="1">
    <citation type="submission" date="2019-08" db="EMBL/GenBank/DDBJ databases">
        <title>Genome of Vicingus serpentipes NCIMB 15042.</title>
        <authorList>
            <person name="Bowman J.P."/>
        </authorList>
    </citation>
    <scope>NUCLEOTIDE SEQUENCE [LARGE SCALE GENOMIC DNA]</scope>
    <source>
        <strain evidence="8 9">NCIMB 15042</strain>
    </source>
</reference>
<evidence type="ECO:0000256" key="4">
    <source>
        <dbReference type="ARBA" id="ARBA00022691"/>
    </source>
</evidence>
<evidence type="ECO:0000259" key="7">
    <source>
        <dbReference type="Pfam" id="PF05175"/>
    </source>
</evidence>
<evidence type="ECO:0000256" key="6">
    <source>
        <dbReference type="HAMAP-Rule" id="MF_01872"/>
    </source>
</evidence>
<dbReference type="PRINTS" id="PR00507">
    <property type="entry name" value="N12N6MTFRASE"/>
</dbReference>
<evidence type="ECO:0000256" key="5">
    <source>
        <dbReference type="ARBA" id="ARBA00022694"/>
    </source>
</evidence>
<evidence type="ECO:0000256" key="2">
    <source>
        <dbReference type="ARBA" id="ARBA00022603"/>
    </source>
</evidence>
<dbReference type="OrthoDB" id="5383291at2"/>
<dbReference type="Pfam" id="PF05175">
    <property type="entry name" value="MTS"/>
    <property type="match status" value="1"/>
</dbReference>
<dbReference type="InterPro" id="IPR050210">
    <property type="entry name" value="tRNA_Adenine-N(6)_MTase"/>
</dbReference>
<dbReference type="HAMAP" id="MF_01872">
    <property type="entry name" value="tRNA_methyltr_YfiC"/>
    <property type="match status" value="1"/>
</dbReference>
<comment type="subcellular location">
    <subcellularLocation>
        <location evidence="6">Cytoplasm</location>
    </subcellularLocation>
</comment>
<feature type="domain" description="Methyltransferase small" evidence="7">
    <location>
        <begin position="25"/>
        <end position="126"/>
    </location>
</feature>
<gene>
    <name evidence="8" type="ORF">FRY74_10600</name>
</gene>
<keyword evidence="1 6" id="KW-0963">Cytoplasm</keyword>
<sequence>MNEFRFKQFSIKQNLCAMKVGTDGVLLGAWSKVPSGNVLDVGSGSGLISLMVAQRNLNCEIDAIDIDQNAFLQTQQNVIASKWNSRIKVFNTSLQLFDTKKIYELIISNPPFFNNAYKSTDLAKNTARHTDELPFKVFINSVINLLAPHGLFTLILPVNESLLFTELALKNNLHINRKCLVKPNYQKAPKRVLLEFSFSKIETIEEELIIETEIRHHYTEEYRNLTKDFYLKF</sequence>
<comment type="function">
    <text evidence="6">Specifically methylates the adenine in position 37 of tRNA(1)(Val) (anticodon cmo5UAC).</text>
</comment>
<comment type="caution">
    <text evidence="8">The sequence shown here is derived from an EMBL/GenBank/DDBJ whole genome shotgun (WGS) entry which is preliminary data.</text>
</comment>
<evidence type="ECO:0000313" key="9">
    <source>
        <dbReference type="Proteomes" id="UP000321721"/>
    </source>
</evidence>
<dbReference type="InterPro" id="IPR029063">
    <property type="entry name" value="SAM-dependent_MTases_sf"/>
</dbReference>
<dbReference type="InterPro" id="IPR007848">
    <property type="entry name" value="Small_mtfrase_dom"/>
</dbReference>
<keyword evidence="3 6" id="KW-0808">Transferase</keyword>
<dbReference type="PANTHER" id="PTHR47739:SF1">
    <property type="entry name" value="TRNA1(VAL) (ADENINE(37)-N6)-METHYLTRANSFERASE"/>
    <property type="match status" value="1"/>
</dbReference>
<dbReference type="EMBL" id="VOOS01000005">
    <property type="protein sequence ID" value="TXB64234.1"/>
    <property type="molecule type" value="Genomic_DNA"/>
</dbReference>
<organism evidence="8 9">
    <name type="scientific">Vicingus serpentipes</name>
    <dbReference type="NCBI Taxonomy" id="1926625"/>
    <lineage>
        <taxon>Bacteria</taxon>
        <taxon>Pseudomonadati</taxon>
        <taxon>Bacteroidota</taxon>
        <taxon>Flavobacteriia</taxon>
        <taxon>Flavobacteriales</taxon>
        <taxon>Vicingaceae</taxon>
        <taxon>Vicingus</taxon>
    </lineage>
</organism>